<accession>A0A518ANV8</accession>
<dbReference type="AlphaFoldDB" id="A0A518ANV8"/>
<keyword evidence="2" id="KW-1185">Reference proteome</keyword>
<gene>
    <name evidence="1" type="ORF">Pan181_26170</name>
</gene>
<reference evidence="1 2" key="1">
    <citation type="submission" date="2019-02" db="EMBL/GenBank/DDBJ databases">
        <title>Deep-cultivation of Planctomycetes and their phenomic and genomic characterization uncovers novel biology.</title>
        <authorList>
            <person name="Wiegand S."/>
            <person name="Jogler M."/>
            <person name="Boedeker C."/>
            <person name="Pinto D."/>
            <person name="Vollmers J."/>
            <person name="Rivas-Marin E."/>
            <person name="Kohn T."/>
            <person name="Peeters S.H."/>
            <person name="Heuer A."/>
            <person name="Rast P."/>
            <person name="Oberbeckmann S."/>
            <person name="Bunk B."/>
            <person name="Jeske O."/>
            <person name="Meyerdierks A."/>
            <person name="Storesund J.E."/>
            <person name="Kallscheuer N."/>
            <person name="Luecker S."/>
            <person name="Lage O.M."/>
            <person name="Pohl T."/>
            <person name="Merkel B.J."/>
            <person name="Hornburger P."/>
            <person name="Mueller R.-W."/>
            <person name="Bruemmer F."/>
            <person name="Labrenz M."/>
            <person name="Spormann A.M."/>
            <person name="Op den Camp H."/>
            <person name="Overmann J."/>
            <person name="Amann R."/>
            <person name="Jetten M.S.M."/>
            <person name="Mascher T."/>
            <person name="Medema M.H."/>
            <person name="Devos D.P."/>
            <person name="Kaster A.-K."/>
            <person name="Ovreas L."/>
            <person name="Rohde M."/>
            <person name="Galperin M.Y."/>
            <person name="Jogler C."/>
        </authorList>
    </citation>
    <scope>NUCLEOTIDE SEQUENCE [LARGE SCALE GENOMIC DNA]</scope>
    <source>
        <strain evidence="1 2">Pan181</strain>
    </source>
</reference>
<dbReference type="Gene3D" id="1.25.10.10">
    <property type="entry name" value="Leucine-rich Repeat Variant"/>
    <property type="match status" value="2"/>
</dbReference>
<dbReference type="InterPro" id="IPR011989">
    <property type="entry name" value="ARM-like"/>
</dbReference>
<dbReference type="InterPro" id="IPR004155">
    <property type="entry name" value="PBS_lyase_HEAT"/>
</dbReference>
<protein>
    <submittedName>
        <fullName evidence="1">HEAT repeat protein</fullName>
    </submittedName>
</protein>
<organism evidence="1 2">
    <name type="scientific">Aeoliella mucimassa</name>
    <dbReference type="NCBI Taxonomy" id="2527972"/>
    <lineage>
        <taxon>Bacteria</taxon>
        <taxon>Pseudomonadati</taxon>
        <taxon>Planctomycetota</taxon>
        <taxon>Planctomycetia</taxon>
        <taxon>Pirellulales</taxon>
        <taxon>Lacipirellulaceae</taxon>
        <taxon>Aeoliella</taxon>
    </lineage>
</organism>
<dbReference type="KEGG" id="amuc:Pan181_26170"/>
<sequence>MPVSGFQLTLSTLSRTPNQSAADVLVHSIEEISPAVRNGAIAAFARRSDELSQRRLLEIIPMLSRDELAALDDLPRKLQTTLRKMIAEHDIESTRAACYFITSNLAFDEFPAVVTAACDPDHPGGDVMSSTALTLARALHSQIVAYRRAPGGRDPSFARRWALTSLAKAVDQFQEHRRTELLEAFLLITTPGNHTLTQLLTDPEHPAHDSLMTMLRDSPSIGAIELLAKLFEDPQSPIELLEIAVDRTDEHFRSLFLQAITYPISSRVRDNVKRLKRIRLLEKPEEDWFTLPPQAQAVALEMLSASRLSRRIKLNIFQVMLTNGAPLARLVCCNSIGRIELPEARATLEKLLSDSDPQIIAAAGRALRRTGSESAVKELASLLEHTDQTVRKIAKDGLSDFTFMRYVSQFDEMDTGSRKELGCIVLETDATAIEQLRHEITAASLSRKLRGMQMASAMGAVDDLIPTITKQTGHQDAAVRAEAALTLARSPSDDAREAIEAAMKDANALVRNRATQALRTWDSLHSMAKGPES</sequence>
<proteinExistence type="predicted"/>
<evidence type="ECO:0000313" key="1">
    <source>
        <dbReference type="EMBL" id="QDU56408.1"/>
    </source>
</evidence>
<name>A0A518ANV8_9BACT</name>
<dbReference type="SUPFAM" id="SSF48371">
    <property type="entry name" value="ARM repeat"/>
    <property type="match status" value="1"/>
</dbReference>
<dbReference type="RefSeq" id="WP_145247157.1">
    <property type="nucleotide sequence ID" value="NZ_CP036278.1"/>
</dbReference>
<dbReference type="OrthoDB" id="231319at2"/>
<dbReference type="EMBL" id="CP036278">
    <property type="protein sequence ID" value="QDU56408.1"/>
    <property type="molecule type" value="Genomic_DNA"/>
</dbReference>
<dbReference type="Proteomes" id="UP000315750">
    <property type="component" value="Chromosome"/>
</dbReference>
<dbReference type="SMART" id="SM00567">
    <property type="entry name" value="EZ_HEAT"/>
    <property type="match status" value="3"/>
</dbReference>
<dbReference type="Pfam" id="PF13646">
    <property type="entry name" value="HEAT_2"/>
    <property type="match status" value="2"/>
</dbReference>
<dbReference type="InterPro" id="IPR016024">
    <property type="entry name" value="ARM-type_fold"/>
</dbReference>
<evidence type="ECO:0000313" key="2">
    <source>
        <dbReference type="Proteomes" id="UP000315750"/>
    </source>
</evidence>